<reference evidence="9" key="1">
    <citation type="submission" date="2024-06" db="EMBL/GenBank/DDBJ databases">
        <title>Complete genome of Salinicola endophyticus HNIBRBA4755.</title>
        <authorList>
            <person name="Shin S.Y."/>
            <person name="Kang H."/>
            <person name="Song J."/>
        </authorList>
    </citation>
    <scope>NUCLEOTIDE SEQUENCE</scope>
    <source>
        <strain evidence="9">HNIBRBA4755</strain>
    </source>
</reference>
<dbReference type="Gene3D" id="1.10.287.950">
    <property type="entry name" value="Methyl-accepting chemotaxis protein"/>
    <property type="match status" value="1"/>
</dbReference>
<protein>
    <submittedName>
        <fullName evidence="9">Methyl-accepting chemotaxis protein</fullName>
    </submittedName>
</protein>
<dbReference type="SMART" id="SM00283">
    <property type="entry name" value="MA"/>
    <property type="match status" value="1"/>
</dbReference>
<comment type="similarity">
    <text evidence="3">Belongs to the methyl-accepting chemotaxis (MCP) protein family.</text>
</comment>
<dbReference type="InterPro" id="IPR051310">
    <property type="entry name" value="MCP_chemotaxis"/>
</dbReference>
<feature type="domain" description="HAMP" evidence="8">
    <location>
        <begin position="214"/>
        <end position="268"/>
    </location>
</feature>
<dbReference type="SUPFAM" id="SSF58104">
    <property type="entry name" value="Methyl-accepting chemotaxis protein (MCP) signaling domain"/>
    <property type="match status" value="1"/>
</dbReference>
<dbReference type="SMART" id="SM00304">
    <property type="entry name" value="HAMP"/>
    <property type="match status" value="1"/>
</dbReference>
<dbReference type="InterPro" id="IPR003660">
    <property type="entry name" value="HAMP_dom"/>
</dbReference>
<dbReference type="EMBL" id="CP159578">
    <property type="protein sequence ID" value="XCJ81348.1"/>
    <property type="molecule type" value="Genomic_DNA"/>
</dbReference>
<keyword evidence="2 4" id="KW-0807">Transducer</keyword>
<proteinExistence type="inferred from homology"/>
<keyword evidence="6" id="KW-0472">Membrane</keyword>
<evidence type="ECO:0000259" key="7">
    <source>
        <dbReference type="PROSITE" id="PS50111"/>
    </source>
</evidence>
<dbReference type="AlphaFoldDB" id="A0AB74UJ38"/>
<comment type="subcellular location">
    <subcellularLocation>
        <location evidence="1">Membrane</location>
    </subcellularLocation>
</comment>
<evidence type="ECO:0000256" key="5">
    <source>
        <dbReference type="SAM" id="MobiDB-lite"/>
    </source>
</evidence>
<evidence type="ECO:0000256" key="4">
    <source>
        <dbReference type="PROSITE-ProRule" id="PRU00284"/>
    </source>
</evidence>
<dbReference type="CDD" id="cd06225">
    <property type="entry name" value="HAMP"/>
    <property type="match status" value="1"/>
</dbReference>
<dbReference type="PRINTS" id="PR00260">
    <property type="entry name" value="CHEMTRNSDUCR"/>
</dbReference>
<feature type="transmembrane region" description="Helical" evidence="6">
    <location>
        <begin position="12"/>
        <end position="34"/>
    </location>
</feature>
<dbReference type="GO" id="GO:0006935">
    <property type="term" value="P:chemotaxis"/>
    <property type="evidence" value="ECO:0007669"/>
    <property type="project" value="InterPro"/>
</dbReference>
<feature type="transmembrane region" description="Helical" evidence="6">
    <location>
        <begin position="192"/>
        <end position="216"/>
    </location>
</feature>
<name>A0AB74UJ38_9GAMM</name>
<accession>A0AB74UJ38</accession>
<dbReference type="PROSITE" id="PS50111">
    <property type="entry name" value="CHEMOTAXIS_TRANSDUC_2"/>
    <property type="match status" value="1"/>
</dbReference>
<dbReference type="FunFam" id="1.10.287.950:FF:000001">
    <property type="entry name" value="Methyl-accepting chemotaxis sensory transducer"/>
    <property type="match status" value="1"/>
</dbReference>
<feature type="region of interest" description="Disordered" evidence="5">
    <location>
        <begin position="521"/>
        <end position="560"/>
    </location>
</feature>
<dbReference type="PANTHER" id="PTHR43531:SF16">
    <property type="entry name" value="METHYL-ACCEPTING CHEMOTAXIS PROTEIN II"/>
    <property type="match status" value="1"/>
</dbReference>
<dbReference type="PANTHER" id="PTHR43531">
    <property type="entry name" value="PROTEIN ICFG"/>
    <property type="match status" value="1"/>
</dbReference>
<feature type="domain" description="Methyl-accepting transducer" evidence="7">
    <location>
        <begin position="273"/>
        <end position="502"/>
    </location>
</feature>
<gene>
    <name evidence="9" type="ORF">ABV408_09255</name>
</gene>
<sequence>MLEKLHQIRVKYTLAFLMVPIALIILGAADYRLIEALKSRLMEFSDTFNEATNTILNADRDIYQARAAELAYLLVSPSSPRAEELEASYRENAQQVEDRMLAFQKLMHNYPDVVQLTQDFSQRYQTWKTASEETFRLHGENDVEAARDQADNASIVALDAMRELLDVAEGATLKKVHAVEDEVLDWADTQGIFVMIFSLAILAVAVSLAFAGPVLMSKALRKITARVREISEGDGDLTARIASERKDEIGDLANRVDDFIARIDGVLQDVRSSTESVNVAANEIANGSTNLAAKTEQAASNLQQTSASMEQISATVKNTADSSQQAIVLTQETLGDAELGQQTMQAVIATMNDIRQSSVEISDIVSLIDSIAFQTNILALNASVEAARAGEHGRGFAVVAQEVRTLASRSSAASTQIRELIDTSVSHTQSGAKLVDEAGDAMKKIMASARRVNDVIAEISAGTKEQSVGISQVNTAVSDLDSMTQHNASMVEQSRAAASEMRDQVALLNDLLASFKLSSTADEVAAPKSRRAPAANLPSERVIAQGTKSPARAEDEWDSF</sequence>
<evidence type="ECO:0000256" key="1">
    <source>
        <dbReference type="ARBA" id="ARBA00004370"/>
    </source>
</evidence>
<dbReference type="Pfam" id="PF12729">
    <property type="entry name" value="4HB_MCP_1"/>
    <property type="match status" value="1"/>
</dbReference>
<dbReference type="RefSeq" id="WP_353982105.1">
    <property type="nucleotide sequence ID" value="NZ_CP159578.1"/>
</dbReference>
<evidence type="ECO:0000256" key="3">
    <source>
        <dbReference type="ARBA" id="ARBA00029447"/>
    </source>
</evidence>
<organism evidence="9">
    <name type="scientific">Salinicola endophyticus</name>
    <dbReference type="NCBI Taxonomy" id="1949083"/>
    <lineage>
        <taxon>Bacteria</taxon>
        <taxon>Pseudomonadati</taxon>
        <taxon>Pseudomonadota</taxon>
        <taxon>Gammaproteobacteria</taxon>
        <taxon>Oceanospirillales</taxon>
        <taxon>Halomonadaceae</taxon>
        <taxon>Salinicola</taxon>
    </lineage>
</organism>
<keyword evidence="6" id="KW-1133">Transmembrane helix</keyword>
<evidence type="ECO:0000259" key="8">
    <source>
        <dbReference type="PROSITE" id="PS50885"/>
    </source>
</evidence>
<dbReference type="GO" id="GO:0007165">
    <property type="term" value="P:signal transduction"/>
    <property type="evidence" value="ECO:0007669"/>
    <property type="project" value="UniProtKB-KW"/>
</dbReference>
<evidence type="ECO:0000256" key="6">
    <source>
        <dbReference type="SAM" id="Phobius"/>
    </source>
</evidence>
<evidence type="ECO:0000256" key="2">
    <source>
        <dbReference type="ARBA" id="ARBA00023224"/>
    </source>
</evidence>
<dbReference type="GO" id="GO:0004888">
    <property type="term" value="F:transmembrane signaling receptor activity"/>
    <property type="evidence" value="ECO:0007669"/>
    <property type="project" value="InterPro"/>
</dbReference>
<dbReference type="InterPro" id="IPR004090">
    <property type="entry name" value="Chemotax_Me-accpt_rcpt"/>
</dbReference>
<keyword evidence="6" id="KW-0812">Transmembrane</keyword>
<dbReference type="Pfam" id="PF00015">
    <property type="entry name" value="MCPsignal"/>
    <property type="match status" value="1"/>
</dbReference>
<dbReference type="Pfam" id="PF00672">
    <property type="entry name" value="HAMP"/>
    <property type="match status" value="1"/>
</dbReference>
<dbReference type="PROSITE" id="PS50885">
    <property type="entry name" value="HAMP"/>
    <property type="match status" value="1"/>
</dbReference>
<evidence type="ECO:0000313" key="9">
    <source>
        <dbReference type="EMBL" id="XCJ81348.1"/>
    </source>
</evidence>
<dbReference type="GO" id="GO:0005886">
    <property type="term" value="C:plasma membrane"/>
    <property type="evidence" value="ECO:0007669"/>
    <property type="project" value="TreeGrafter"/>
</dbReference>
<dbReference type="CDD" id="cd11386">
    <property type="entry name" value="MCP_signal"/>
    <property type="match status" value="1"/>
</dbReference>
<dbReference type="InterPro" id="IPR024478">
    <property type="entry name" value="HlyB_4HB_MCP"/>
</dbReference>
<dbReference type="InterPro" id="IPR004089">
    <property type="entry name" value="MCPsignal_dom"/>
</dbReference>